<evidence type="ECO:0000256" key="3">
    <source>
        <dbReference type="ARBA" id="ARBA00022448"/>
    </source>
</evidence>
<evidence type="ECO:0000256" key="6">
    <source>
        <dbReference type="ARBA" id="ARBA00023006"/>
    </source>
</evidence>
<dbReference type="EMBL" id="JAPTMU010000010">
    <property type="protein sequence ID" value="KAJ4936957.1"/>
    <property type="molecule type" value="Genomic_DNA"/>
</dbReference>
<dbReference type="Proteomes" id="UP001219934">
    <property type="component" value="Unassembled WGS sequence"/>
</dbReference>
<dbReference type="PROSITE" id="PS51228">
    <property type="entry name" value="ACB_2"/>
    <property type="match status" value="1"/>
</dbReference>
<dbReference type="FunFam" id="1.20.80.10:FF:000010">
    <property type="entry name" value="Acyl-CoA-binding domain-containing protein 5"/>
    <property type="match status" value="1"/>
</dbReference>
<evidence type="ECO:0000256" key="11">
    <source>
        <dbReference type="SAM" id="Phobius"/>
    </source>
</evidence>
<comment type="similarity">
    <text evidence="2">Belongs to the ATG37 family.</text>
</comment>
<dbReference type="PANTHER" id="PTHR23310">
    <property type="entry name" value="ACYL-COA-BINDING PROTEIN, ACBP"/>
    <property type="match status" value="1"/>
</dbReference>
<keyword evidence="7" id="KW-0175">Coiled coil</keyword>
<keyword evidence="11" id="KW-0472">Membrane</keyword>
<name>A0AAD6FK29_9TELE</name>
<feature type="region of interest" description="Disordered" evidence="10">
    <location>
        <begin position="336"/>
        <end position="355"/>
    </location>
</feature>
<feature type="transmembrane region" description="Helical" evidence="11">
    <location>
        <begin position="421"/>
        <end position="445"/>
    </location>
</feature>
<dbReference type="Pfam" id="PF00887">
    <property type="entry name" value="ACBP"/>
    <property type="match status" value="1"/>
</dbReference>
<dbReference type="PRINTS" id="PR00689">
    <property type="entry name" value="ACOABINDINGP"/>
</dbReference>
<proteinExistence type="inferred from homology"/>
<dbReference type="AlphaFoldDB" id="A0AAD6FK29"/>
<dbReference type="InterPro" id="IPR016347">
    <property type="entry name" value="ACBD5"/>
</dbReference>
<organism evidence="13 14">
    <name type="scientific">Pogonophryne albipinna</name>
    <dbReference type="NCBI Taxonomy" id="1090488"/>
    <lineage>
        <taxon>Eukaryota</taxon>
        <taxon>Metazoa</taxon>
        <taxon>Chordata</taxon>
        <taxon>Craniata</taxon>
        <taxon>Vertebrata</taxon>
        <taxon>Euteleostomi</taxon>
        <taxon>Actinopterygii</taxon>
        <taxon>Neopterygii</taxon>
        <taxon>Teleostei</taxon>
        <taxon>Neoteleostei</taxon>
        <taxon>Acanthomorphata</taxon>
        <taxon>Eupercaria</taxon>
        <taxon>Perciformes</taxon>
        <taxon>Notothenioidei</taxon>
        <taxon>Pogonophryne</taxon>
    </lineage>
</organism>
<dbReference type="GO" id="GO:0000425">
    <property type="term" value="P:pexophagy"/>
    <property type="evidence" value="ECO:0007669"/>
    <property type="project" value="InterPro"/>
</dbReference>
<evidence type="ECO:0000256" key="8">
    <source>
        <dbReference type="ARBA" id="ARBA00023121"/>
    </source>
</evidence>
<evidence type="ECO:0000256" key="5">
    <source>
        <dbReference type="ARBA" id="ARBA00022989"/>
    </source>
</evidence>
<protein>
    <recommendedName>
        <fullName evidence="12">ACB domain-containing protein</fullName>
    </recommendedName>
</protein>
<dbReference type="PIRSF" id="PIRSF002412">
    <property type="entry name" value="MA_DBI"/>
    <property type="match status" value="1"/>
</dbReference>
<dbReference type="GO" id="GO:0000062">
    <property type="term" value="F:fatty-acyl-CoA binding"/>
    <property type="evidence" value="ECO:0007669"/>
    <property type="project" value="InterPro"/>
</dbReference>
<accession>A0AAD6FK29</accession>
<keyword evidence="4 11" id="KW-0812">Transmembrane</keyword>
<keyword evidence="14" id="KW-1185">Reference proteome</keyword>
<evidence type="ECO:0000256" key="7">
    <source>
        <dbReference type="ARBA" id="ARBA00023054"/>
    </source>
</evidence>
<gene>
    <name evidence="13" type="ORF">JOQ06_001541</name>
</gene>
<comment type="function">
    <text evidence="9">Acyl-CoA binding protein which acts as the peroxisome receptor for pexophagy but is dispensable for aggrephagy and nonselective autophagy. Binds medium- and long-chain acyl-CoA esters.</text>
</comment>
<evidence type="ECO:0000256" key="1">
    <source>
        <dbReference type="ARBA" id="ARBA00004167"/>
    </source>
</evidence>
<evidence type="ECO:0000256" key="9">
    <source>
        <dbReference type="ARBA" id="ARBA00025481"/>
    </source>
</evidence>
<dbReference type="InterPro" id="IPR000582">
    <property type="entry name" value="Acyl-CoA-binding_protein"/>
</dbReference>
<evidence type="ECO:0000259" key="12">
    <source>
        <dbReference type="PROSITE" id="PS51228"/>
    </source>
</evidence>
<dbReference type="Gene3D" id="1.20.80.10">
    <property type="match status" value="1"/>
</dbReference>
<dbReference type="GO" id="GO:0005777">
    <property type="term" value="C:peroxisome"/>
    <property type="evidence" value="ECO:0007669"/>
    <property type="project" value="TreeGrafter"/>
</dbReference>
<dbReference type="GO" id="GO:0016020">
    <property type="term" value="C:membrane"/>
    <property type="evidence" value="ECO:0007669"/>
    <property type="project" value="UniProtKB-SubCell"/>
</dbReference>
<comment type="caution">
    <text evidence="13">The sequence shown here is derived from an EMBL/GenBank/DDBJ whole genome shotgun (WGS) entry which is preliminary data.</text>
</comment>
<evidence type="ECO:0000256" key="10">
    <source>
        <dbReference type="SAM" id="MobiDB-lite"/>
    </source>
</evidence>
<comment type="subcellular location">
    <subcellularLocation>
        <location evidence="1">Membrane</location>
        <topology evidence="1">Single-pass membrane protein</topology>
    </subcellularLocation>
</comment>
<dbReference type="InterPro" id="IPR014352">
    <property type="entry name" value="FERM/acyl-CoA-bd_prot_sf"/>
</dbReference>
<evidence type="ECO:0000313" key="13">
    <source>
        <dbReference type="EMBL" id="KAJ4936957.1"/>
    </source>
</evidence>
<evidence type="ECO:0000256" key="2">
    <source>
        <dbReference type="ARBA" id="ARBA00010310"/>
    </source>
</evidence>
<dbReference type="SUPFAM" id="SSF47027">
    <property type="entry name" value="Acyl-CoA binding protein"/>
    <property type="match status" value="1"/>
</dbReference>
<keyword evidence="5 11" id="KW-1133">Transmembrane helix</keyword>
<keyword evidence="8" id="KW-0446">Lipid-binding</keyword>
<keyword evidence="3" id="KW-0813">Transport</keyword>
<keyword evidence="6" id="KW-0072">Autophagy</keyword>
<feature type="domain" description="ACB" evidence="12">
    <location>
        <begin position="11"/>
        <end position="101"/>
    </location>
</feature>
<reference evidence="13" key="1">
    <citation type="submission" date="2022-11" db="EMBL/GenBank/DDBJ databases">
        <title>Chromosome-level genome of Pogonophryne albipinna.</title>
        <authorList>
            <person name="Jo E."/>
        </authorList>
    </citation>
    <scope>NUCLEOTIDE SEQUENCE</scope>
    <source>
        <strain evidence="13">SGF0006</strain>
        <tissue evidence="13">Muscle</tissue>
    </source>
</reference>
<evidence type="ECO:0000256" key="4">
    <source>
        <dbReference type="ARBA" id="ARBA00022692"/>
    </source>
</evidence>
<dbReference type="GO" id="GO:0006631">
    <property type="term" value="P:fatty acid metabolic process"/>
    <property type="evidence" value="ECO:0007669"/>
    <property type="project" value="TreeGrafter"/>
</dbReference>
<dbReference type="InterPro" id="IPR035984">
    <property type="entry name" value="Acyl-CoA-binding_sf"/>
</dbReference>
<sequence>MAEEEEDRHSLEAKFVAAVKVIRSLPEDGPFQPSDDMLLMFCSYYKQATLGPCDIPRPNGFWDSHGKEKWDAWSSLGNMTKEEAMKNYIEDIQMILETIPISDEVSDLVQKLGNFYTDGEREEGEAEDHEVDSRPFTRPFANHAGYGDLWDDIQNVHENDSIVHGLSVSSEEAWGSKENSWRPDPTLLMVNKRWRSDARGSSSSMEPSVCSFTNGTHSSLNSEVEEEELACSIEPSIEQYNSYMHFNGHPSGHSEVVPEKNRRSTDSDEEFCDSMEHLAMEEGLSTSRIRSPGSAAVSVRQRDHWFESNTTLNAGEYQVLMGDSYFKEGISASNNSSLSRRERVPGSPLPGTPCDSQRSASVDAVCCCVSHSRYPVSVARENINEQIATALLRLQHDMSRVLHRLHALEALTVSQFLRPAWWPFDFSPLTVVFTTLWPVVAHWLVQVYLQRRRRKIA</sequence>
<evidence type="ECO:0000313" key="14">
    <source>
        <dbReference type="Proteomes" id="UP001219934"/>
    </source>
</evidence>
<dbReference type="PANTHER" id="PTHR23310:SF6">
    <property type="entry name" value="ACYL-COA-BINDING DOMAIN-CONTAINING PROTEIN 5"/>
    <property type="match status" value="1"/>
</dbReference>